<dbReference type="SUPFAM" id="SSF51306">
    <property type="entry name" value="LexA/Signal peptidase"/>
    <property type="match status" value="1"/>
</dbReference>
<proteinExistence type="inferred from homology"/>
<dbReference type="Gene3D" id="1.10.260.40">
    <property type="entry name" value="lambda repressor-like DNA-binding domains"/>
    <property type="match status" value="1"/>
</dbReference>
<dbReference type="SUPFAM" id="SSF47413">
    <property type="entry name" value="lambda repressor-like DNA-binding domains"/>
    <property type="match status" value="1"/>
</dbReference>
<evidence type="ECO:0000256" key="1">
    <source>
        <dbReference type="ARBA" id="ARBA00007484"/>
    </source>
</evidence>
<evidence type="ECO:0000256" key="3">
    <source>
        <dbReference type="ARBA" id="ARBA00022801"/>
    </source>
</evidence>
<evidence type="ECO:0000313" key="10">
    <source>
        <dbReference type="Proteomes" id="UP000198995"/>
    </source>
</evidence>
<dbReference type="STRING" id="2741.SAMN04489866_102211"/>
<feature type="domain" description="HTH cro/C1-type" evidence="8">
    <location>
        <begin position="13"/>
        <end position="67"/>
    </location>
</feature>
<dbReference type="InterPro" id="IPR010982">
    <property type="entry name" value="Lambda_DNA-bd_dom_sf"/>
</dbReference>
<dbReference type="GO" id="GO:0016787">
    <property type="term" value="F:hydrolase activity"/>
    <property type="evidence" value="ECO:0007669"/>
    <property type="project" value="UniProtKB-KW"/>
</dbReference>
<dbReference type="SMART" id="SM00530">
    <property type="entry name" value="HTH_XRE"/>
    <property type="match status" value="1"/>
</dbReference>
<dbReference type="Proteomes" id="UP000198995">
    <property type="component" value="Unassembled WGS sequence"/>
</dbReference>
<dbReference type="Pfam" id="PF00717">
    <property type="entry name" value="Peptidase_S24"/>
    <property type="match status" value="1"/>
</dbReference>
<comment type="similarity">
    <text evidence="1 7">Belongs to the peptidase S24 family.</text>
</comment>
<dbReference type="GO" id="GO:0006355">
    <property type="term" value="P:regulation of DNA-templated transcription"/>
    <property type="evidence" value="ECO:0007669"/>
    <property type="project" value="InterPro"/>
</dbReference>
<dbReference type="InterPro" id="IPR015927">
    <property type="entry name" value="Peptidase_S24_S26A/B/C"/>
</dbReference>
<keyword evidence="5" id="KW-0234">DNA repair</keyword>
<accession>A0A1G6TQM1</accession>
<keyword evidence="10" id="KW-1185">Reference proteome</keyword>
<dbReference type="PANTHER" id="PTHR33516:SF2">
    <property type="entry name" value="LEXA REPRESSOR-RELATED"/>
    <property type="match status" value="1"/>
</dbReference>
<dbReference type="EMBL" id="FNAF01000002">
    <property type="protein sequence ID" value="SDD31403.1"/>
    <property type="molecule type" value="Genomic_DNA"/>
</dbReference>
<dbReference type="GO" id="GO:0006281">
    <property type="term" value="P:DNA repair"/>
    <property type="evidence" value="ECO:0007669"/>
    <property type="project" value="UniProtKB-KW"/>
</dbReference>
<organism evidence="9 10">
    <name type="scientific">Peptococcus niger</name>
    <dbReference type="NCBI Taxonomy" id="2741"/>
    <lineage>
        <taxon>Bacteria</taxon>
        <taxon>Bacillati</taxon>
        <taxon>Bacillota</taxon>
        <taxon>Clostridia</taxon>
        <taxon>Eubacteriales</taxon>
        <taxon>Peptococcaceae</taxon>
        <taxon>Peptococcus</taxon>
    </lineage>
</organism>
<dbReference type="PROSITE" id="PS50943">
    <property type="entry name" value="HTH_CROC1"/>
    <property type="match status" value="1"/>
</dbReference>
<dbReference type="InterPro" id="IPR039418">
    <property type="entry name" value="LexA-like"/>
</dbReference>
<protein>
    <submittedName>
        <fullName evidence="9">Repressor LexA</fullName>
    </submittedName>
</protein>
<sequence>MARSQKEIFASNLKHLLDIHDLAQVDVAKAIGVSPQTFNTWVKGVAIPRMGKIQVLADYFGVLKSELVDDNPPSLYGTYGNIMPIKTKKIPLLGEIVCGEPIYADQDFESYVEVGTDIRADFALRASGNSMIGARIKDGDIVFVRKQDIVEPGEIAAVIIEGEATLKRVYYQEGNRLILQAENSAYPPMIYEADKLNQITILGKAISFQSDVR</sequence>
<dbReference type="InterPro" id="IPR006197">
    <property type="entry name" value="Peptidase_S24_LexA"/>
</dbReference>
<evidence type="ECO:0000313" key="9">
    <source>
        <dbReference type="EMBL" id="SDD31403.1"/>
    </source>
</evidence>
<dbReference type="RefSeq" id="WP_091791216.1">
    <property type="nucleotide sequence ID" value="NZ_FNAF01000002.1"/>
</dbReference>
<keyword evidence="4 7" id="KW-0068">Autocatalytic cleavage</keyword>
<dbReference type="GO" id="GO:0003677">
    <property type="term" value="F:DNA binding"/>
    <property type="evidence" value="ECO:0007669"/>
    <property type="project" value="InterPro"/>
</dbReference>
<name>A0A1G6TQM1_PEPNI</name>
<dbReference type="PANTHER" id="PTHR33516">
    <property type="entry name" value="LEXA REPRESSOR"/>
    <property type="match status" value="1"/>
</dbReference>
<dbReference type="CDD" id="cd06529">
    <property type="entry name" value="S24_LexA-like"/>
    <property type="match status" value="1"/>
</dbReference>
<evidence type="ECO:0000256" key="2">
    <source>
        <dbReference type="ARBA" id="ARBA00022763"/>
    </source>
</evidence>
<dbReference type="Gene3D" id="2.10.109.10">
    <property type="entry name" value="Umud Fragment, subunit A"/>
    <property type="match status" value="1"/>
</dbReference>
<dbReference type="PRINTS" id="PR00726">
    <property type="entry name" value="LEXASERPTASE"/>
</dbReference>
<dbReference type="InterPro" id="IPR036286">
    <property type="entry name" value="LexA/Signal_pep-like_sf"/>
</dbReference>
<dbReference type="InterPro" id="IPR001387">
    <property type="entry name" value="Cro/C1-type_HTH"/>
</dbReference>
<evidence type="ECO:0000256" key="4">
    <source>
        <dbReference type="ARBA" id="ARBA00022813"/>
    </source>
</evidence>
<evidence type="ECO:0000256" key="5">
    <source>
        <dbReference type="ARBA" id="ARBA00023204"/>
    </source>
</evidence>
<dbReference type="OrthoDB" id="9802364at2"/>
<dbReference type="CDD" id="cd00093">
    <property type="entry name" value="HTH_XRE"/>
    <property type="match status" value="1"/>
</dbReference>
<dbReference type="InterPro" id="IPR050077">
    <property type="entry name" value="LexA_repressor"/>
</dbReference>
<gene>
    <name evidence="9" type="ORF">SAMN04489866_102211</name>
</gene>
<evidence type="ECO:0000259" key="8">
    <source>
        <dbReference type="PROSITE" id="PS50943"/>
    </source>
</evidence>
<dbReference type="AlphaFoldDB" id="A0A1G6TQM1"/>
<reference evidence="9 10" key="1">
    <citation type="submission" date="2016-10" db="EMBL/GenBank/DDBJ databases">
        <authorList>
            <person name="de Groot N.N."/>
        </authorList>
    </citation>
    <scope>NUCLEOTIDE SEQUENCE [LARGE SCALE GENOMIC DNA]</scope>
    <source>
        <strain evidence="9 10">DSM 20475</strain>
    </source>
</reference>
<keyword evidence="6" id="KW-0742">SOS response</keyword>
<keyword evidence="3 7" id="KW-0378">Hydrolase</keyword>
<evidence type="ECO:0000256" key="6">
    <source>
        <dbReference type="ARBA" id="ARBA00023236"/>
    </source>
</evidence>
<keyword evidence="2" id="KW-0227">DNA damage</keyword>
<evidence type="ECO:0000256" key="7">
    <source>
        <dbReference type="RuleBase" id="RU003991"/>
    </source>
</evidence>
<dbReference type="Pfam" id="PF01381">
    <property type="entry name" value="HTH_3"/>
    <property type="match status" value="1"/>
</dbReference>
<dbReference type="GO" id="GO:0009432">
    <property type="term" value="P:SOS response"/>
    <property type="evidence" value="ECO:0007669"/>
    <property type="project" value="UniProtKB-KW"/>
</dbReference>